<feature type="domain" description="Large ribosomal subunit protein eL24-related N-terminal" evidence="2">
    <location>
        <begin position="7"/>
        <end position="63"/>
    </location>
</feature>
<keyword evidence="6" id="KW-1185">Reference proteome</keyword>
<protein>
    <submittedName>
        <fullName evidence="3">Ribosomal protein L24</fullName>
    </submittedName>
</protein>
<dbReference type="Proteomes" id="UP001217963">
    <property type="component" value="Chromosome VII"/>
</dbReference>
<evidence type="ECO:0000313" key="3">
    <source>
        <dbReference type="EMBL" id="UTX43562.1"/>
    </source>
</evidence>
<dbReference type="Proteomes" id="UP001059546">
    <property type="component" value="Chromosome VII"/>
</dbReference>
<dbReference type="EMBL" id="CP075153">
    <property type="protein sequence ID" value="UTX43562.1"/>
    <property type="molecule type" value="Genomic_DNA"/>
</dbReference>
<dbReference type="AlphaFoldDB" id="A0A9Q9CAG1"/>
<dbReference type="GO" id="GO:0005840">
    <property type="term" value="C:ribosome"/>
    <property type="evidence" value="ECO:0007669"/>
    <property type="project" value="UniProtKB-KW"/>
</dbReference>
<dbReference type="OrthoDB" id="1727108at2759"/>
<keyword evidence="3" id="KW-0689">Ribosomal protein</keyword>
<gene>
    <name evidence="3" type="ORF">GPU96_07g13230</name>
    <name evidence="4" type="ORF">PFJ87_07g01150</name>
</gene>
<dbReference type="Gene3D" id="2.30.170.20">
    <property type="entry name" value="Ribosomal protein L24e"/>
    <property type="match status" value="1"/>
</dbReference>
<comment type="similarity">
    <text evidence="1">Belongs to the eukaryotic ribosomal protein eL24 family.</text>
</comment>
<keyword evidence="3" id="KW-0687">Ribonucleoprotein</keyword>
<evidence type="ECO:0000259" key="2">
    <source>
        <dbReference type="Pfam" id="PF01246"/>
    </source>
</evidence>
<dbReference type="SUPFAM" id="SSF57716">
    <property type="entry name" value="Glucocorticoid receptor-like (DNA-binding domain)"/>
    <property type="match status" value="1"/>
</dbReference>
<evidence type="ECO:0000313" key="4">
    <source>
        <dbReference type="EMBL" id="WEL39037.1"/>
    </source>
</evidence>
<evidence type="ECO:0000313" key="6">
    <source>
        <dbReference type="Proteomes" id="UP001217963"/>
    </source>
</evidence>
<dbReference type="Pfam" id="PF01246">
    <property type="entry name" value="Ribosomal_L24e"/>
    <property type="match status" value="1"/>
</dbReference>
<dbReference type="InterPro" id="IPR000988">
    <property type="entry name" value="Ribosomal_eL24-rel_N"/>
</dbReference>
<dbReference type="EMBL" id="CP119068">
    <property type="protein sequence ID" value="WEL39037.1"/>
    <property type="molecule type" value="Genomic_DNA"/>
</dbReference>
<accession>A0A9Q9CAG1</accession>
<evidence type="ECO:0000313" key="5">
    <source>
        <dbReference type="Proteomes" id="UP001059546"/>
    </source>
</evidence>
<evidence type="ECO:0000256" key="1">
    <source>
        <dbReference type="ARBA" id="ARBA00005647"/>
    </source>
</evidence>
<name>A0A9Q9CAG1_ENCHE</name>
<organism evidence="3 5">
    <name type="scientific">Encephalitozoon hellem</name>
    <name type="common">Microsporidian parasite</name>
    <dbReference type="NCBI Taxonomy" id="27973"/>
    <lineage>
        <taxon>Eukaryota</taxon>
        <taxon>Fungi</taxon>
        <taxon>Fungi incertae sedis</taxon>
        <taxon>Microsporidia</taxon>
        <taxon>Unikaryonidae</taxon>
        <taxon>Encephalitozoon</taxon>
    </lineage>
</organism>
<proteinExistence type="inferred from homology"/>
<sequence>MIEGTSVFSGRNIPKGSGIYEVMNDGRTMLTASNKERKLIQRRINPRDIRWTTTSREFFGKESQYVVEKMNVQKVKIVRGFRHISASSFEKARQTGSSKK</sequence>
<dbReference type="CDD" id="cd00472">
    <property type="entry name" value="Ribosomal_L24e_L24"/>
    <property type="match status" value="1"/>
</dbReference>
<dbReference type="InterPro" id="IPR038630">
    <property type="entry name" value="L24e/L24_sf"/>
</dbReference>
<reference evidence="4 6" key="2">
    <citation type="submission" date="2023-02" db="EMBL/GenBank/DDBJ databases">
        <title>Encephalitozoon hellem ATCC 50451 complete genome.</title>
        <authorList>
            <person name="Mascarenhas dos Santos A.C."/>
            <person name="Julian A.T."/>
            <person name="Pombert J.-F."/>
        </authorList>
    </citation>
    <scope>NUCLEOTIDE SEQUENCE [LARGE SCALE GENOMIC DNA]</scope>
    <source>
        <strain evidence="4 6">ATCC 50451</strain>
    </source>
</reference>
<reference evidence="3" key="1">
    <citation type="submission" date="2022-10" db="EMBL/GenBank/DDBJ databases">
        <title>Encephalitozoon hellem ATCC 50604 Complete Genome.</title>
        <authorList>
            <person name="Mascarenhas dos Santos A.C."/>
            <person name="Julian A.T."/>
            <person name="Pombert J.-F."/>
        </authorList>
    </citation>
    <scope>NUCLEOTIDE SEQUENCE</scope>
    <source>
        <strain evidence="3">ATCC 50604</strain>
    </source>
</reference>